<evidence type="ECO:0000256" key="2">
    <source>
        <dbReference type="ARBA" id="ARBA00022729"/>
    </source>
</evidence>
<dbReference type="GO" id="GO:0031012">
    <property type="term" value="C:extracellular matrix"/>
    <property type="evidence" value="ECO:0007669"/>
    <property type="project" value="TreeGrafter"/>
</dbReference>
<dbReference type="OrthoDB" id="6425109at2759"/>
<dbReference type="AlphaFoldDB" id="A0A8S3WAK7"/>
<protein>
    <submittedName>
        <fullName evidence="5">(apollo) hypothetical protein</fullName>
    </submittedName>
</protein>
<sequence length="168" mass="19233">MRNKRKRFDECEDIKEELSEIRKQMSQMMSMLTNLSISQQEFNNKMNNDVSDIKEQMTNIKTNIQNLTIEQNTIKSDILNIKSNNNITNKNVEALQSEEPANYEFSYKVSDYESGSDFGHAENRQDDKAEGTYSVVLPDGTKQVVEYEAGEDGFKPRISVIPADTSCI</sequence>
<dbReference type="Proteomes" id="UP000691718">
    <property type="component" value="Unassembled WGS sequence"/>
</dbReference>
<keyword evidence="6" id="KW-1185">Reference proteome</keyword>
<dbReference type="GO" id="GO:0005615">
    <property type="term" value="C:extracellular space"/>
    <property type="evidence" value="ECO:0007669"/>
    <property type="project" value="TreeGrafter"/>
</dbReference>
<dbReference type="PANTHER" id="PTHR12236:SF98">
    <property type="entry name" value="CUTICULAR PROTEIN 56F"/>
    <property type="match status" value="1"/>
</dbReference>
<dbReference type="PROSITE" id="PS51155">
    <property type="entry name" value="CHIT_BIND_RR_2"/>
    <property type="match status" value="1"/>
</dbReference>
<proteinExistence type="predicted"/>
<dbReference type="PROSITE" id="PS00233">
    <property type="entry name" value="CHIT_BIND_RR_1"/>
    <property type="match status" value="1"/>
</dbReference>
<evidence type="ECO:0000256" key="4">
    <source>
        <dbReference type="SAM" id="Coils"/>
    </source>
</evidence>
<keyword evidence="4" id="KW-0175">Coiled coil</keyword>
<dbReference type="InterPro" id="IPR031311">
    <property type="entry name" value="CHIT_BIND_RR_consensus"/>
</dbReference>
<accession>A0A8S3WAK7</accession>
<name>A0A8S3WAK7_PARAO</name>
<reference evidence="5" key="1">
    <citation type="submission" date="2021-04" db="EMBL/GenBank/DDBJ databases">
        <authorList>
            <person name="Tunstrom K."/>
        </authorList>
    </citation>
    <scope>NUCLEOTIDE SEQUENCE</scope>
</reference>
<organism evidence="5 6">
    <name type="scientific">Parnassius apollo</name>
    <name type="common">Apollo butterfly</name>
    <name type="synonym">Papilio apollo</name>
    <dbReference type="NCBI Taxonomy" id="110799"/>
    <lineage>
        <taxon>Eukaryota</taxon>
        <taxon>Metazoa</taxon>
        <taxon>Ecdysozoa</taxon>
        <taxon>Arthropoda</taxon>
        <taxon>Hexapoda</taxon>
        <taxon>Insecta</taxon>
        <taxon>Pterygota</taxon>
        <taxon>Neoptera</taxon>
        <taxon>Endopterygota</taxon>
        <taxon>Lepidoptera</taxon>
        <taxon>Glossata</taxon>
        <taxon>Ditrysia</taxon>
        <taxon>Papilionoidea</taxon>
        <taxon>Papilionidae</taxon>
        <taxon>Parnassiinae</taxon>
        <taxon>Parnassini</taxon>
        <taxon>Parnassius</taxon>
        <taxon>Parnassius</taxon>
    </lineage>
</organism>
<dbReference type="EMBL" id="CAJQZP010000219">
    <property type="protein sequence ID" value="CAG4948246.1"/>
    <property type="molecule type" value="Genomic_DNA"/>
</dbReference>
<dbReference type="InterPro" id="IPR000618">
    <property type="entry name" value="Insect_cuticle"/>
</dbReference>
<evidence type="ECO:0000256" key="3">
    <source>
        <dbReference type="PROSITE-ProRule" id="PRU00497"/>
    </source>
</evidence>
<evidence type="ECO:0000256" key="1">
    <source>
        <dbReference type="ARBA" id="ARBA00022460"/>
    </source>
</evidence>
<evidence type="ECO:0000313" key="6">
    <source>
        <dbReference type="Proteomes" id="UP000691718"/>
    </source>
</evidence>
<dbReference type="Pfam" id="PF00379">
    <property type="entry name" value="Chitin_bind_4"/>
    <property type="match status" value="1"/>
</dbReference>
<dbReference type="GO" id="GO:0042302">
    <property type="term" value="F:structural constituent of cuticle"/>
    <property type="evidence" value="ECO:0007669"/>
    <property type="project" value="UniProtKB-UniRule"/>
</dbReference>
<comment type="caution">
    <text evidence="5">The sequence shown here is derived from an EMBL/GenBank/DDBJ whole genome shotgun (WGS) entry which is preliminary data.</text>
</comment>
<dbReference type="PANTHER" id="PTHR12236">
    <property type="entry name" value="STRUCTURAL CONTITUENT OF CUTICLE"/>
    <property type="match status" value="1"/>
</dbReference>
<evidence type="ECO:0000313" key="5">
    <source>
        <dbReference type="EMBL" id="CAG4948246.1"/>
    </source>
</evidence>
<gene>
    <name evidence="5" type="ORF">PAPOLLO_LOCUS3732</name>
</gene>
<keyword evidence="2" id="KW-0732">Signal</keyword>
<feature type="coiled-coil region" evidence="4">
    <location>
        <begin position="11"/>
        <end position="70"/>
    </location>
</feature>
<keyword evidence="1 3" id="KW-0193">Cuticle</keyword>
<dbReference type="InterPro" id="IPR051217">
    <property type="entry name" value="Insect_Cuticle_Struc_Prot"/>
</dbReference>